<comment type="subunit">
    <text evidence="3 11">The type I restriction/modification system is composed of three polypeptides R, M and S.</text>
</comment>
<dbReference type="Pfam" id="PF18766">
    <property type="entry name" value="SWI2_SNF2"/>
    <property type="match status" value="1"/>
</dbReference>
<evidence type="ECO:0000256" key="3">
    <source>
        <dbReference type="ARBA" id="ARBA00011296"/>
    </source>
</evidence>
<dbReference type="NCBIfam" id="TIGR00348">
    <property type="entry name" value="hsdR"/>
    <property type="match status" value="1"/>
</dbReference>
<evidence type="ECO:0000256" key="10">
    <source>
        <dbReference type="ARBA" id="ARBA00023125"/>
    </source>
</evidence>
<sequence>MPLPYTGRNGELNFEEDFVAALKKRGWNNTVLKHKTIPELIQNWKDIIFERNRSALNNIPLSDSEMERLMDTVRSDTNTPVKANIFLQGKDVPITRDSDSQDTRNAGRDVFVNIFSPGEIAGGTSKYQIAEQIVFNQQEDTRDRRGDVTLLINGIPVIHIELKASGVDISEATNQIKKYIQERKFQGFMGLIQVFWAITPEDALYFANPGDIGKMNSAFFFHWGDKDSNIISDWKELIDGESRVLSIPEAHQLVGYYAIADKSKDSLKICRSYQKYAIKAIVERVSQQQWGDHNQRGGFVWCTTGGGKTMTSFKAGQLIIDRGYADKVVFLVDRIALNNQSKLEYNSFAPVGREVLETKDTADLFNKLISSKAGTEMLISSIQKISRITDDTVETRKDELEKIKAKRIVFIIDEAHRSQFGEMHQNVKKTFYNAIFIGFTGTPIFPDNMKEGEMTTESVFGKCLAVYSLATGIRDGNVLGFFPIGERTYEDKDLREKIALAESNSQNADEAKSDPEKWKKYRYFREKAPMATEYEDNGDIKKDNNGRPLKGIEDYLPSGQYDNDDHRKAVVKNISENFDSIANGENGTLFHSILATTSIPEAYEYWKLFRDKAPNLNVTTLFDANIDSNSGREFEKEKALIEIVSDYSKKFNLDLDWKNDPKCVRFKEDLMARLSHSKPYTMIGNDHNKCLDIVIVVNQLLTGFDSQYVNVLYLDNVLENDNLIQAISRTNRVYDNNEKPLGLVKFFRKIYSMKRNLDDALKLYCQGDYADVKVDDLDDNIVSLNASFKKISDIFKIDQIDNFDQLPKADANRQKFKKEFYKMKSTLRAAMLQGMKWDNEFGKKLLFDDRTYRILNKRYQDLPSNGGCGGGKKKPGYNIPTNMSTIEMDKIDAVYLEAQFKIVTLRDIAKQEDQLLRQANAIKAIKENIGVLPENKQKYAKQILEDIRNGVLIVEEGKTFLSYIQEYSNRSIKKAIEQFTSKFDLDFELFYDLYSTTIDGKIDNIKLEAIEKKANLEKAKQYFNTTSALSVKGKLHNELKNYIEEKKAEIIL</sequence>
<keyword evidence="7" id="KW-0255">Endonuclease</keyword>
<dbReference type="GO" id="GO:0009307">
    <property type="term" value="P:DNA restriction-modification system"/>
    <property type="evidence" value="ECO:0007669"/>
    <property type="project" value="UniProtKB-KW"/>
</dbReference>
<dbReference type="SMART" id="SM00487">
    <property type="entry name" value="DEXDc"/>
    <property type="match status" value="1"/>
</dbReference>
<dbReference type="SUPFAM" id="SSF52540">
    <property type="entry name" value="P-loop containing nucleoside triphosphate hydrolases"/>
    <property type="match status" value="1"/>
</dbReference>
<name>A0A1K1MHD6_RUMFL</name>
<dbReference type="InterPro" id="IPR051268">
    <property type="entry name" value="Type-I_R_enzyme_R_subunit"/>
</dbReference>
<gene>
    <name evidence="13" type="ORF">SAMN02910280_1206</name>
</gene>
<dbReference type="GO" id="GO:0003677">
    <property type="term" value="F:DNA binding"/>
    <property type="evidence" value="ECO:0007669"/>
    <property type="project" value="UniProtKB-KW"/>
</dbReference>
<dbReference type="PANTHER" id="PTHR30195:SF16">
    <property type="entry name" value="TYPE I RESTRICTION ENZYME ENDONUCLEASE SUBUNIT"/>
    <property type="match status" value="1"/>
</dbReference>
<feature type="domain" description="Helicase ATP-binding" evidence="12">
    <location>
        <begin position="266"/>
        <end position="467"/>
    </location>
</feature>
<keyword evidence="8 11" id="KW-0378">Hydrolase</keyword>
<organism evidence="13 14">
    <name type="scientific">Ruminococcus flavefaciens</name>
    <dbReference type="NCBI Taxonomy" id="1265"/>
    <lineage>
        <taxon>Bacteria</taxon>
        <taxon>Bacillati</taxon>
        <taxon>Bacillota</taxon>
        <taxon>Clostridia</taxon>
        <taxon>Eubacteriales</taxon>
        <taxon>Oscillospiraceae</taxon>
        <taxon>Ruminococcus</taxon>
    </lineage>
</organism>
<keyword evidence="10 11" id="KW-0238">DNA-binding</keyword>
<dbReference type="Pfam" id="PF22679">
    <property type="entry name" value="T1R_D3-like"/>
    <property type="match status" value="1"/>
</dbReference>
<dbReference type="InterPro" id="IPR004473">
    <property type="entry name" value="Restrct_endonuc_typeI_HsdR"/>
</dbReference>
<dbReference type="Gene3D" id="3.40.50.300">
    <property type="entry name" value="P-loop containing nucleotide triphosphate hydrolases"/>
    <property type="match status" value="2"/>
</dbReference>
<dbReference type="InterPro" id="IPR055180">
    <property type="entry name" value="HsdR_RecA-like_helicase_dom_2"/>
</dbReference>
<evidence type="ECO:0000256" key="5">
    <source>
        <dbReference type="ARBA" id="ARBA00022741"/>
    </source>
</evidence>
<comment type="function">
    <text evidence="11">Subunit R is required for both nuclease and ATPase activities, but not for modification.</text>
</comment>
<dbReference type="InterPro" id="IPR007409">
    <property type="entry name" value="Restrct_endonuc_type1_HsdR_N"/>
</dbReference>
<dbReference type="GO" id="GO:0005524">
    <property type="term" value="F:ATP binding"/>
    <property type="evidence" value="ECO:0007669"/>
    <property type="project" value="UniProtKB-KW"/>
</dbReference>
<evidence type="ECO:0000256" key="6">
    <source>
        <dbReference type="ARBA" id="ARBA00022747"/>
    </source>
</evidence>
<dbReference type="EC" id="3.1.21.3" evidence="11"/>
<keyword evidence="6 11" id="KW-0680">Restriction system</keyword>
<comment type="similarity">
    <text evidence="2 11">Belongs to the HsdR family.</text>
</comment>
<dbReference type="InterPro" id="IPR040980">
    <property type="entry name" value="SWI2_SNF2"/>
</dbReference>
<dbReference type="CDD" id="cd22332">
    <property type="entry name" value="HsdR_N"/>
    <property type="match status" value="1"/>
</dbReference>
<accession>A0A1K1MHD6</accession>
<dbReference type="Gene3D" id="3.90.1570.50">
    <property type="match status" value="1"/>
</dbReference>
<evidence type="ECO:0000313" key="13">
    <source>
        <dbReference type="EMBL" id="SFW22481.1"/>
    </source>
</evidence>
<reference evidence="13 14" key="1">
    <citation type="submission" date="2016-11" db="EMBL/GenBank/DDBJ databases">
        <authorList>
            <person name="Jaros S."/>
            <person name="Januszkiewicz K."/>
            <person name="Wedrychowicz H."/>
        </authorList>
    </citation>
    <scope>NUCLEOTIDE SEQUENCE [LARGE SCALE GENOMIC DNA]</scope>
    <source>
        <strain evidence="13 14">YL228</strain>
    </source>
</reference>
<evidence type="ECO:0000259" key="12">
    <source>
        <dbReference type="SMART" id="SM00487"/>
    </source>
</evidence>
<evidence type="ECO:0000256" key="2">
    <source>
        <dbReference type="ARBA" id="ARBA00008598"/>
    </source>
</evidence>
<evidence type="ECO:0000256" key="9">
    <source>
        <dbReference type="ARBA" id="ARBA00022840"/>
    </source>
</evidence>
<dbReference type="EMBL" id="FPIP01000002">
    <property type="protein sequence ID" value="SFW22481.1"/>
    <property type="molecule type" value="Genomic_DNA"/>
</dbReference>
<evidence type="ECO:0000256" key="4">
    <source>
        <dbReference type="ARBA" id="ARBA00022722"/>
    </source>
</evidence>
<proteinExistence type="inferred from homology"/>
<dbReference type="InterPro" id="IPR014001">
    <property type="entry name" value="Helicase_ATP-bd"/>
</dbReference>
<dbReference type="Pfam" id="PF04313">
    <property type="entry name" value="HSDR_N"/>
    <property type="match status" value="1"/>
</dbReference>
<dbReference type="AlphaFoldDB" id="A0A1K1MHD6"/>
<evidence type="ECO:0000256" key="1">
    <source>
        <dbReference type="ARBA" id="ARBA00000851"/>
    </source>
</evidence>
<evidence type="ECO:0000256" key="11">
    <source>
        <dbReference type="RuleBase" id="RU364115"/>
    </source>
</evidence>
<keyword evidence="5 11" id="KW-0547">Nucleotide-binding</keyword>
<dbReference type="Proteomes" id="UP000183461">
    <property type="component" value="Unassembled WGS sequence"/>
</dbReference>
<keyword evidence="9 11" id="KW-0067">ATP-binding</keyword>
<evidence type="ECO:0000256" key="7">
    <source>
        <dbReference type="ARBA" id="ARBA00022759"/>
    </source>
</evidence>
<dbReference type="RefSeq" id="WP_072299569.1">
    <property type="nucleotide sequence ID" value="NZ_FPIP01000002.1"/>
</dbReference>
<protein>
    <recommendedName>
        <fullName evidence="11">Type I restriction enzyme endonuclease subunit</fullName>
        <shortName evidence="11">R protein</shortName>
        <ecNumber evidence="11">3.1.21.3</ecNumber>
    </recommendedName>
    <alternativeName>
        <fullName evidence="11">Type-1 restriction enzyme R protein</fullName>
    </alternativeName>
</protein>
<comment type="catalytic activity">
    <reaction evidence="1 11">
        <text>Endonucleolytic cleavage of DNA to give random double-stranded fragments with terminal 5'-phosphates, ATP is simultaneously hydrolyzed.</text>
        <dbReference type="EC" id="3.1.21.3"/>
    </reaction>
</comment>
<dbReference type="GO" id="GO:0009035">
    <property type="term" value="F:type I site-specific deoxyribonuclease activity"/>
    <property type="evidence" value="ECO:0007669"/>
    <property type="project" value="UniProtKB-EC"/>
</dbReference>
<dbReference type="InterPro" id="IPR027417">
    <property type="entry name" value="P-loop_NTPase"/>
</dbReference>
<evidence type="ECO:0000313" key="14">
    <source>
        <dbReference type="Proteomes" id="UP000183461"/>
    </source>
</evidence>
<keyword evidence="4" id="KW-0540">Nuclease</keyword>
<evidence type="ECO:0000256" key="8">
    <source>
        <dbReference type="ARBA" id="ARBA00022801"/>
    </source>
</evidence>
<dbReference type="PANTHER" id="PTHR30195">
    <property type="entry name" value="TYPE I SITE-SPECIFIC DEOXYRIBONUCLEASE PROTEIN SUBUNIT M AND R"/>
    <property type="match status" value="1"/>
</dbReference>